<keyword evidence="2" id="KW-1185">Reference proteome</keyword>
<evidence type="ECO:0000313" key="2">
    <source>
        <dbReference type="Proteomes" id="UP000197277"/>
    </source>
</evidence>
<proteinExistence type="predicted"/>
<dbReference type="Proteomes" id="UP000197277">
    <property type="component" value="Unassembled WGS sequence"/>
</dbReference>
<comment type="caution">
    <text evidence="1">The sequence shown here is derived from an EMBL/GenBank/DDBJ whole genome shotgun (WGS) entry which is preliminary data.</text>
</comment>
<dbReference type="PROSITE" id="PS51257">
    <property type="entry name" value="PROKAR_LIPOPROTEIN"/>
    <property type="match status" value="1"/>
</dbReference>
<sequence>MHRLLIFLCWALLGLAGSSCLKPYEPAIIAGPNRYLVVDGHINGRGVTTVRLAYSINLDSPDRFPPESGAQVYIEDDRSARYPLREAGPGRYVSATLALPAGRSYHLRIITRERQEYASDLVVLPQTPPYDKLAATLQPDGLQVYLNTHDDSGNIQHYRWEYDETWEFTSAFESIQVYKKPLGRVLPRKENIYRCWRTENAATVKTFSTVRLTQAAVRDYRLLFVPRDDIRLRHLYSLNVRQYALSRPEFDYWEAVKKNTDNLGTLFDPLPSQIQGNVHSLYRPDEPVLGFVGASTVTEQRIFVRRQDLPVEWTKFINKGYEHCVDLDTFPSRRYLDFTYDDFFGDSTYRMPVARLRPGEAYTASTQDCVDCRLRGTNVKPDFWPQ</sequence>
<gene>
    <name evidence="1" type="ORF">CDA63_03090</name>
</gene>
<dbReference type="InterPro" id="IPR025345">
    <property type="entry name" value="DUF4249"/>
</dbReference>
<evidence type="ECO:0000313" key="1">
    <source>
        <dbReference type="EMBL" id="OWP64759.1"/>
    </source>
</evidence>
<name>A0A246FQ02_9BACT</name>
<protein>
    <recommendedName>
        <fullName evidence="3">DUF4249 domain-containing protein</fullName>
    </recommendedName>
</protein>
<dbReference type="AlphaFoldDB" id="A0A246FQ02"/>
<dbReference type="RefSeq" id="WP_088462980.1">
    <property type="nucleotide sequence ID" value="NZ_NIRR01000002.1"/>
</dbReference>
<dbReference type="OrthoDB" id="1062680at2"/>
<evidence type="ECO:0008006" key="3">
    <source>
        <dbReference type="Google" id="ProtNLM"/>
    </source>
</evidence>
<reference evidence="1 2" key="1">
    <citation type="submission" date="2017-06" db="EMBL/GenBank/DDBJ databases">
        <title>Hymenobacter amundsenii sp. nov. isolated from regoliths in Antarctica.</title>
        <authorList>
            <person name="Sedlacek I."/>
            <person name="Kralova S."/>
            <person name="Pantucek R."/>
            <person name="Svec P."/>
            <person name="Holochova P."/>
            <person name="Stankova E."/>
            <person name="Vrbovska V."/>
            <person name="Busse H.-J."/>
        </authorList>
    </citation>
    <scope>NUCLEOTIDE SEQUENCE [LARGE SCALE GENOMIC DNA]</scope>
    <source>
        <strain evidence="1 2">CCM 8682</strain>
    </source>
</reference>
<organism evidence="1 2">
    <name type="scientific">Hymenobacter amundsenii</name>
    <dbReference type="NCBI Taxonomy" id="2006685"/>
    <lineage>
        <taxon>Bacteria</taxon>
        <taxon>Pseudomonadati</taxon>
        <taxon>Bacteroidota</taxon>
        <taxon>Cytophagia</taxon>
        <taxon>Cytophagales</taxon>
        <taxon>Hymenobacteraceae</taxon>
        <taxon>Hymenobacter</taxon>
    </lineage>
</organism>
<dbReference type="Pfam" id="PF14054">
    <property type="entry name" value="DUF4249"/>
    <property type="match status" value="1"/>
</dbReference>
<accession>A0A246FQ02</accession>
<dbReference type="EMBL" id="NIRR01000002">
    <property type="protein sequence ID" value="OWP64759.1"/>
    <property type="molecule type" value="Genomic_DNA"/>
</dbReference>